<dbReference type="SUPFAM" id="SSF51206">
    <property type="entry name" value="cAMP-binding domain-like"/>
    <property type="match status" value="1"/>
</dbReference>
<keyword evidence="2" id="KW-0808">Transferase</keyword>
<dbReference type="Gene3D" id="3.30.200.20">
    <property type="entry name" value="Phosphorylase Kinase, domain 1"/>
    <property type="match status" value="1"/>
</dbReference>
<dbReference type="FunFam" id="1.10.510.10:FF:000021">
    <property type="entry name" value="Serine/threonine protein kinase"/>
    <property type="match status" value="1"/>
</dbReference>
<sequence>MVEDELKQVEAPEYIGRYHLCSMIAKGGMAKIYQATDNLIGRDVAIKITDTSDPSWAKIKPETVMHQFEREVQISGQLSHPNFVTVYDAGQEGHLSYLVMELLEGVTLDRLIKTGQPELELREKLDILIQIARALHQAHQRGIIHRDIKPSNIMRLPNGQAKLMDFGVAVASEATSIKIKEYDSQVSGGTPYYMSPEQINKAKVDGRSDLFSLSIVAYELLTGSKPFVANTPFNLYEKILRSTPQPMKELNPSIPDKVAAIISICLNKDPHLRLQSIQAFADQLDEIVNESFFENEGKAITEETLRLLQKYRESFTFFFDLDNSQIYTLLQVCQIRKYKKGDVIFNEGEVAREMYLIISGDIRISRATSDAGSIIISMMKRGDVLGEMGIIDGGPRSASATAETNCQTLVLHQVSLLRCDDNTAGKIYRNLSHILSSKLRITASRLEDLSRRSNI</sequence>
<protein>
    <recommendedName>
        <fullName evidence="9">Serine/threonine protein kinase</fullName>
    </recommendedName>
</protein>
<feature type="domain" description="Protein kinase" evidence="6">
    <location>
        <begin position="18"/>
        <end position="293"/>
    </location>
</feature>
<dbReference type="GO" id="GO:0005524">
    <property type="term" value="F:ATP binding"/>
    <property type="evidence" value="ECO:0007669"/>
    <property type="project" value="UniProtKB-KW"/>
</dbReference>
<dbReference type="PROSITE" id="PS50011">
    <property type="entry name" value="PROTEIN_KINASE_DOM"/>
    <property type="match status" value="1"/>
</dbReference>
<name>A0A3B1CFH2_9ZZZZ</name>
<dbReference type="EMBL" id="UOGC01000141">
    <property type="protein sequence ID" value="VAX22698.1"/>
    <property type="molecule type" value="Genomic_DNA"/>
</dbReference>
<reference evidence="8" key="1">
    <citation type="submission" date="2018-06" db="EMBL/GenBank/DDBJ databases">
        <authorList>
            <person name="Zhirakovskaya E."/>
        </authorList>
    </citation>
    <scope>NUCLEOTIDE SEQUENCE</scope>
</reference>
<dbReference type="SMART" id="SM00220">
    <property type="entry name" value="S_TKc"/>
    <property type="match status" value="1"/>
</dbReference>
<dbReference type="InterPro" id="IPR014710">
    <property type="entry name" value="RmlC-like_jellyroll"/>
</dbReference>
<dbReference type="CDD" id="cd14014">
    <property type="entry name" value="STKc_PknB_like"/>
    <property type="match status" value="1"/>
</dbReference>
<gene>
    <name evidence="8" type="ORF">MNBD_NITROSPINAE01-306</name>
</gene>
<proteinExistence type="predicted"/>
<dbReference type="InterPro" id="IPR018488">
    <property type="entry name" value="cNMP-bd_CS"/>
</dbReference>
<accession>A0A3B1CFH2</accession>
<evidence type="ECO:0000256" key="3">
    <source>
        <dbReference type="ARBA" id="ARBA00022741"/>
    </source>
</evidence>
<dbReference type="GO" id="GO:0004674">
    <property type="term" value="F:protein serine/threonine kinase activity"/>
    <property type="evidence" value="ECO:0007669"/>
    <property type="project" value="UniProtKB-KW"/>
</dbReference>
<dbReference type="AlphaFoldDB" id="A0A3B1CFH2"/>
<dbReference type="SUPFAM" id="SSF56112">
    <property type="entry name" value="Protein kinase-like (PK-like)"/>
    <property type="match status" value="1"/>
</dbReference>
<dbReference type="SMART" id="SM00100">
    <property type="entry name" value="cNMP"/>
    <property type="match status" value="1"/>
</dbReference>
<dbReference type="Pfam" id="PF00027">
    <property type="entry name" value="cNMP_binding"/>
    <property type="match status" value="1"/>
</dbReference>
<evidence type="ECO:0000259" key="7">
    <source>
        <dbReference type="PROSITE" id="PS50042"/>
    </source>
</evidence>
<keyword evidence="1" id="KW-0723">Serine/threonine-protein kinase</keyword>
<evidence type="ECO:0000256" key="1">
    <source>
        <dbReference type="ARBA" id="ARBA00022527"/>
    </source>
</evidence>
<evidence type="ECO:0008006" key="9">
    <source>
        <dbReference type="Google" id="ProtNLM"/>
    </source>
</evidence>
<dbReference type="Pfam" id="PF00069">
    <property type="entry name" value="Pkinase"/>
    <property type="match status" value="1"/>
</dbReference>
<dbReference type="InterPro" id="IPR000719">
    <property type="entry name" value="Prot_kinase_dom"/>
</dbReference>
<evidence type="ECO:0000256" key="2">
    <source>
        <dbReference type="ARBA" id="ARBA00022679"/>
    </source>
</evidence>
<dbReference type="InterPro" id="IPR011009">
    <property type="entry name" value="Kinase-like_dom_sf"/>
</dbReference>
<keyword evidence="4" id="KW-0418">Kinase</keyword>
<evidence type="ECO:0000313" key="8">
    <source>
        <dbReference type="EMBL" id="VAX22698.1"/>
    </source>
</evidence>
<dbReference type="Gene3D" id="1.10.510.10">
    <property type="entry name" value="Transferase(Phosphotransferase) domain 1"/>
    <property type="match status" value="1"/>
</dbReference>
<dbReference type="PANTHER" id="PTHR43289">
    <property type="entry name" value="MITOGEN-ACTIVATED PROTEIN KINASE KINASE KINASE 20-RELATED"/>
    <property type="match status" value="1"/>
</dbReference>
<organism evidence="8">
    <name type="scientific">hydrothermal vent metagenome</name>
    <dbReference type="NCBI Taxonomy" id="652676"/>
    <lineage>
        <taxon>unclassified sequences</taxon>
        <taxon>metagenomes</taxon>
        <taxon>ecological metagenomes</taxon>
    </lineage>
</organism>
<dbReference type="CDD" id="cd00038">
    <property type="entry name" value="CAP_ED"/>
    <property type="match status" value="1"/>
</dbReference>
<dbReference type="PROSITE" id="PS50042">
    <property type="entry name" value="CNMP_BINDING_3"/>
    <property type="match status" value="1"/>
</dbReference>
<dbReference type="InterPro" id="IPR000595">
    <property type="entry name" value="cNMP-bd_dom"/>
</dbReference>
<feature type="domain" description="Cyclic nucleotide-binding" evidence="7">
    <location>
        <begin position="317"/>
        <end position="437"/>
    </location>
</feature>
<evidence type="ECO:0000259" key="6">
    <source>
        <dbReference type="PROSITE" id="PS50011"/>
    </source>
</evidence>
<dbReference type="PROSITE" id="PS00889">
    <property type="entry name" value="CNMP_BINDING_2"/>
    <property type="match status" value="1"/>
</dbReference>
<keyword evidence="5" id="KW-0067">ATP-binding</keyword>
<keyword evidence="3" id="KW-0547">Nucleotide-binding</keyword>
<dbReference type="PANTHER" id="PTHR43289:SF34">
    <property type="entry name" value="SERINE_THREONINE-PROTEIN KINASE YBDM-RELATED"/>
    <property type="match status" value="1"/>
</dbReference>
<dbReference type="InterPro" id="IPR018490">
    <property type="entry name" value="cNMP-bd_dom_sf"/>
</dbReference>
<evidence type="ECO:0000256" key="4">
    <source>
        <dbReference type="ARBA" id="ARBA00022777"/>
    </source>
</evidence>
<evidence type="ECO:0000256" key="5">
    <source>
        <dbReference type="ARBA" id="ARBA00022840"/>
    </source>
</evidence>
<dbReference type="Gene3D" id="2.60.120.10">
    <property type="entry name" value="Jelly Rolls"/>
    <property type="match status" value="1"/>
</dbReference>